<dbReference type="SUPFAM" id="SSF51161">
    <property type="entry name" value="Trimeric LpxA-like enzymes"/>
    <property type="match status" value="1"/>
</dbReference>
<comment type="similarity">
    <text evidence="1">Belongs to the transferase hexapeptide repeat family.</text>
</comment>
<dbReference type="PANTHER" id="PTHR23416">
    <property type="entry name" value="SIALIC ACID SYNTHASE-RELATED"/>
    <property type="match status" value="1"/>
</dbReference>
<name>A0ABQ1HZF0_9ALTE</name>
<evidence type="ECO:0000256" key="2">
    <source>
        <dbReference type="ARBA" id="ARBA00022679"/>
    </source>
</evidence>
<dbReference type="Proteomes" id="UP000651977">
    <property type="component" value="Unassembled WGS sequence"/>
</dbReference>
<sequence length="206" mass="22684">MQLSPEDYQQQHKQRLAWMPWLYYKLKPKQLSWAQPWQDAFQQRLQALETVEIAENCFIAPEANIFAEPGRLISIGAGSFVAAQCFLHGPLHIGENVAINHSCSIDGGRNGVTIGNNSRLANGVKIYAFNHGMAPEQDIWRQNSQSKGIEIGQDVWLGANVCVVDGVKIADHAVVGMGSIVTKDVPKWAIVAGNPAKIIGDRRDKA</sequence>
<dbReference type="InterPro" id="IPR051159">
    <property type="entry name" value="Hexapeptide_acetyltransf"/>
</dbReference>
<dbReference type="InterPro" id="IPR018357">
    <property type="entry name" value="Hexapep_transf_CS"/>
</dbReference>
<keyword evidence="3" id="KW-0677">Repeat</keyword>
<reference evidence="6" key="1">
    <citation type="journal article" date="2019" name="Int. J. Syst. Evol. Microbiol.">
        <title>The Global Catalogue of Microorganisms (GCM) 10K type strain sequencing project: providing services to taxonomists for standard genome sequencing and annotation.</title>
        <authorList>
            <consortium name="The Broad Institute Genomics Platform"/>
            <consortium name="The Broad Institute Genome Sequencing Center for Infectious Disease"/>
            <person name="Wu L."/>
            <person name="Ma J."/>
        </authorList>
    </citation>
    <scope>NUCLEOTIDE SEQUENCE [LARGE SCALE GENOMIC DNA]</scope>
    <source>
        <strain evidence="6">CGMCC 1.10131</strain>
    </source>
</reference>
<dbReference type="Pfam" id="PF14602">
    <property type="entry name" value="Hexapep_2"/>
    <property type="match status" value="2"/>
</dbReference>
<evidence type="ECO:0000313" key="5">
    <source>
        <dbReference type="EMBL" id="GGB01723.1"/>
    </source>
</evidence>
<dbReference type="Gene3D" id="2.160.10.10">
    <property type="entry name" value="Hexapeptide repeat proteins"/>
    <property type="match status" value="1"/>
</dbReference>
<proteinExistence type="inferred from homology"/>
<keyword evidence="4 5" id="KW-0012">Acyltransferase</keyword>
<evidence type="ECO:0000256" key="1">
    <source>
        <dbReference type="ARBA" id="ARBA00007274"/>
    </source>
</evidence>
<dbReference type="PANTHER" id="PTHR23416:SF23">
    <property type="entry name" value="ACETYLTRANSFERASE C18B11.09C-RELATED"/>
    <property type="match status" value="1"/>
</dbReference>
<dbReference type="InterPro" id="IPR011004">
    <property type="entry name" value="Trimer_LpxA-like_sf"/>
</dbReference>
<dbReference type="PROSITE" id="PS00101">
    <property type="entry name" value="HEXAPEP_TRANSFERASES"/>
    <property type="match status" value="1"/>
</dbReference>
<protein>
    <submittedName>
        <fullName evidence="5">Acyltransferase</fullName>
    </submittedName>
</protein>
<evidence type="ECO:0000313" key="6">
    <source>
        <dbReference type="Proteomes" id="UP000651977"/>
    </source>
</evidence>
<dbReference type="InterPro" id="IPR001451">
    <property type="entry name" value="Hexapep"/>
</dbReference>
<evidence type="ECO:0000256" key="4">
    <source>
        <dbReference type="ARBA" id="ARBA00023315"/>
    </source>
</evidence>
<dbReference type="RefSeq" id="WP_055734924.1">
    <property type="nucleotide sequence ID" value="NZ_BMDY01000006.1"/>
</dbReference>
<dbReference type="CDD" id="cd04647">
    <property type="entry name" value="LbH_MAT_like"/>
    <property type="match status" value="1"/>
</dbReference>
<organism evidence="5 6">
    <name type="scientific">Agarivorans gilvus</name>
    <dbReference type="NCBI Taxonomy" id="680279"/>
    <lineage>
        <taxon>Bacteria</taxon>
        <taxon>Pseudomonadati</taxon>
        <taxon>Pseudomonadota</taxon>
        <taxon>Gammaproteobacteria</taxon>
        <taxon>Alteromonadales</taxon>
        <taxon>Alteromonadaceae</taxon>
        <taxon>Agarivorans</taxon>
    </lineage>
</organism>
<comment type="caution">
    <text evidence="5">The sequence shown here is derived from an EMBL/GenBank/DDBJ whole genome shotgun (WGS) entry which is preliminary data.</text>
</comment>
<gene>
    <name evidence="5" type="ORF">GCM10007414_13720</name>
</gene>
<keyword evidence="6" id="KW-1185">Reference proteome</keyword>
<evidence type="ECO:0000256" key="3">
    <source>
        <dbReference type="ARBA" id="ARBA00022737"/>
    </source>
</evidence>
<keyword evidence="2" id="KW-0808">Transferase</keyword>
<accession>A0ABQ1HZF0</accession>
<dbReference type="EMBL" id="BMDY01000006">
    <property type="protein sequence ID" value="GGB01723.1"/>
    <property type="molecule type" value="Genomic_DNA"/>
</dbReference>
<dbReference type="GO" id="GO:0016746">
    <property type="term" value="F:acyltransferase activity"/>
    <property type="evidence" value="ECO:0007669"/>
    <property type="project" value="UniProtKB-KW"/>
</dbReference>